<dbReference type="Pfam" id="PF13865">
    <property type="entry name" value="FoP_duplication"/>
    <property type="match status" value="1"/>
</dbReference>
<dbReference type="EMBL" id="KQ257452">
    <property type="protein sequence ID" value="KND03297.1"/>
    <property type="molecule type" value="Genomic_DNA"/>
</dbReference>
<feature type="compositionally biased region" description="Gly residues" evidence="3">
    <location>
        <begin position="223"/>
        <end position="236"/>
    </location>
</feature>
<gene>
    <name evidence="5" type="ORF">SPPG_02346</name>
</gene>
<dbReference type="SUPFAM" id="SSF54928">
    <property type="entry name" value="RNA-binding domain, RBD"/>
    <property type="match status" value="1"/>
</dbReference>
<dbReference type="GO" id="GO:0005634">
    <property type="term" value="C:nucleus"/>
    <property type="evidence" value="ECO:0007669"/>
    <property type="project" value="TreeGrafter"/>
</dbReference>
<evidence type="ECO:0000313" key="6">
    <source>
        <dbReference type="Proteomes" id="UP000053201"/>
    </source>
</evidence>
<evidence type="ECO:0000259" key="4">
    <source>
        <dbReference type="PROSITE" id="PS50102"/>
    </source>
</evidence>
<feature type="compositionally biased region" description="Polar residues" evidence="3">
    <location>
        <begin position="47"/>
        <end position="56"/>
    </location>
</feature>
<dbReference type="InterPro" id="IPR025715">
    <property type="entry name" value="FoP_C"/>
</dbReference>
<dbReference type="GeneID" id="27685937"/>
<feature type="region of interest" description="Disordered" evidence="3">
    <location>
        <begin position="1"/>
        <end position="102"/>
    </location>
</feature>
<name>A0A0L0HQA4_SPIPD</name>
<protein>
    <recommendedName>
        <fullName evidence="4">RRM domain-containing protein</fullName>
    </recommendedName>
</protein>
<proteinExistence type="predicted"/>
<feature type="domain" description="RRM" evidence="4">
    <location>
        <begin position="108"/>
        <end position="186"/>
    </location>
</feature>
<sequence>MSDPMDLSLEDIISAKSRGRGGRGRGRRNLRGPGRRNNADGEDVAFSVTNTLSRSPRTGRGGRNRNADKPYARGNVEGQWKHDLFDGPNAQRGRTVLGTARGGSSESTRIRIENLHWNVTEADIWELMGSLGHPVKNVKIFYDNAGRSEGNAEVTFETLEAAQVAIDTFDERELDGMKMKITLLERSGRGGSGKVTSRLGPKSQGSILSRLGQKLEDRLGPRVGNGAGRGAGAGGRGRGRGRGRPTPASKTDLDDEMDRYMSGEPEPEQGAPPANGGGIHRDLDRPIGGVQREIISYDDVDTPAVMQV</sequence>
<dbReference type="Pfam" id="PF00076">
    <property type="entry name" value="RRM_1"/>
    <property type="match status" value="1"/>
</dbReference>
<dbReference type="AlphaFoldDB" id="A0A0L0HQA4"/>
<dbReference type="eggNOG" id="KOG0533">
    <property type="taxonomic scope" value="Eukaryota"/>
</dbReference>
<dbReference type="PANTHER" id="PTHR19965">
    <property type="entry name" value="RNA AND EXPORT FACTOR BINDING PROTEIN"/>
    <property type="match status" value="1"/>
</dbReference>
<keyword evidence="6" id="KW-1185">Reference proteome</keyword>
<dbReference type="RefSeq" id="XP_016611336.1">
    <property type="nucleotide sequence ID" value="XM_016750635.1"/>
</dbReference>
<dbReference type="PANTHER" id="PTHR19965:SF82">
    <property type="entry name" value="THO COMPLEX SUBUNIT 4"/>
    <property type="match status" value="1"/>
</dbReference>
<dbReference type="PROSITE" id="PS50102">
    <property type="entry name" value="RRM"/>
    <property type="match status" value="1"/>
</dbReference>
<evidence type="ECO:0000256" key="2">
    <source>
        <dbReference type="PROSITE-ProRule" id="PRU00176"/>
    </source>
</evidence>
<dbReference type="OrthoDB" id="346839at2759"/>
<dbReference type="SMART" id="SM01218">
    <property type="entry name" value="FoP_duplication"/>
    <property type="match status" value="1"/>
</dbReference>
<dbReference type="VEuPathDB" id="FungiDB:SPPG_02346"/>
<reference evidence="5 6" key="1">
    <citation type="submission" date="2009-08" db="EMBL/GenBank/DDBJ databases">
        <title>The Genome Sequence of Spizellomyces punctatus strain DAOM BR117.</title>
        <authorList>
            <consortium name="The Broad Institute Genome Sequencing Platform"/>
            <person name="Russ C."/>
            <person name="Cuomo C."/>
            <person name="Shea T."/>
            <person name="Young S.K."/>
            <person name="Zeng Q."/>
            <person name="Koehrsen M."/>
            <person name="Haas B."/>
            <person name="Borodovsky M."/>
            <person name="Guigo R."/>
            <person name="Alvarado L."/>
            <person name="Berlin A."/>
            <person name="Bochicchio J."/>
            <person name="Borenstein D."/>
            <person name="Chapman S."/>
            <person name="Chen Z."/>
            <person name="Engels R."/>
            <person name="Freedman E."/>
            <person name="Gellesch M."/>
            <person name="Goldberg J."/>
            <person name="Griggs A."/>
            <person name="Gujja S."/>
            <person name="Heiman D."/>
            <person name="Hepburn T."/>
            <person name="Howarth C."/>
            <person name="Jen D."/>
            <person name="Larson L."/>
            <person name="Lewis B."/>
            <person name="Mehta T."/>
            <person name="Park D."/>
            <person name="Pearson M."/>
            <person name="Roberts A."/>
            <person name="Saif S."/>
            <person name="Shenoy N."/>
            <person name="Sisk P."/>
            <person name="Stolte C."/>
            <person name="Sykes S."/>
            <person name="Thomson T."/>
            <person name="Walk T."/>
            <person name="White J."/>
            <person name="Yandava C."/>
            <person name="Burger G."/>
            <person name="Gray M.W."/>
            <person name="Holland P.W.H."/>
            <person name="King N."/>
            <person name="Lang F.B.F."/>
            <person name="Roger A.J."/>
            <person name="Ruiz-Trillo I."/>
            <person name="Lander E."/>
            <person name="Nusbaum C."/>
        </authorList>
    </citation>
    <scope>NUCLEOTIDE SEQUENCE [LARGE SCALE GENOMIC DNA]</scope>
    <source>
        <strain evidence="5 6">DAOM BR117</strain>
    </source>
</reference>
<dbReference type="STRING" id="645134.A0A0L0HQA4"/>
<dbReference type="InParanoid" id="A0A0L0HQA4"/>
<feature type="compositionally biased region" description="Basic residues" evidence="3">
    <location>
        <begin position="17"/>
        <end position="34"/>
    </location>
</feature>
<dbReference type="InterPro" id="IPR051229">
    <property type="entry name" value="ALYREF_mRNA_export"/>
</dbReference>
<organism evidence="5 6">
    <name type="scientific">Spizellomyces punctatus (strain DAOM BR117)</name>
    <dbReference type="NCBI Taxonomy" id="645134"/>
    <lineage>
        <taxon>Eukaryota</taxon>
        <taxon>Fungi</taxon>
        <taxon>Fungi incertae sedis</taxon>
        <taxon>Chytridiomycota</taxon>
        <taxon>Chytridiomycota incertae sedis</taxon>
        <taxon>Chytridiomycetes</taxon>
        <taxon>Spizellomycetales</taxon>
        <taxon>Spizellomycetaceae</taxon>
        <taxon>Spizellomyces</taxon>
    </lineage>
</organism>
<dbReference type="Gene3D" id="3.30.70.330">
    <property type="match status" value="1"/>
</dbReference>
<evidence type="ECO:0000256" key="1">
    <source>
        <dbReference type="ARBA" id="ARBA00022884"/>
    </source>
</evidence>
<evidence type="ECO:0000256" key="3">
    <source>
        <dbReference type="SAM" id="MobiDB-lite"/>
    </source>
</evidence>
<accession>A0A0L0HQA4</accession>
<keyword evidence="1 2" id="KW-0694">RNA-binding</keyword>
<dbReference type="CDD" id="cd12418">
    <property type="entry name" value="RRM_Aly_REF_like"/>
    <property type="match status" value="1"/>
</dbReference>
<dbReference type="InterPro" id="IPR000504">
    <property type="entry name" value="RRM_dom"/>
</dbReference>
<dbReference type="InterPro" id="IPR012677">
    <property type="entry name" value="Nucleotide-bd_a/b_plait_sf"/>
</dbReference>
<feature type="region of interest" description="Disordered" evidence="3">
    <location>
        <begin position="187"/>
        <end position="287"/>
    </location>
</feature>
<evidence type="ECO:0000313" key="5">
    <source>
        <dbReference type="EMBL" id="KND03297.1"/>
    </source>
</evidence>
<dbReference type="SMART" id="SM00360">
    <property type="entry name" value="RRM"/>
    <property type="match status" value="1"/>
</dbReference>
<dbReference type="Proteomes" id="UP000053201">
    <property type="component" value="Unassembled WGS sequence"/>
</dbReference>
<dbReference type="OMA" id="RNDYPRD"/>
<dbReference type="GO" id="GO:0006406">
    <property type="term" value="P:mRNA export from nucleus"/>
    <property type="evidence" value="ECO:0007669"/>
    <property type="project" value="TreeGrafter"/>
</dbReference>
<dbReference type="GO" id="GO:0003729">
    <property type="term" value="F:mRNA binding"/>
    <property type="evidence" value="ECO:0007669"/>
    <property type="project" value="TreeGrafter"/>
</dbReference>
<dbReference type="InterPro" id="IPR035979">
    <property type="entry name" value="RBD_domain_sf"/>
</dbReference>